<dbReference type="Pfam" id="PF00096">
    <property type="entry name" value="zf-C2H2"/>
    <property type="match status" value="2"/>
</dbReference>
<evidence type="ECO:0000256" key="4">
    <source>
        <dbReference type="ARBA" id="ARBA00022833"/>
    </source>
</evidence>
<dbReference type="InterPro" id="IPR013087">
    <property type="entry name" value="Znf_C2H2_type"/>
</dbReference>
<dbReference type="OrthoDB" id="6077919at2759"/>
<proteinExistence type="predicted"/>
<gene>
    <name evidence="11" type="ORF">SODALDRAFT_204233</name>
</gene>
<dbReference type="PROSITE" id="PS00028">
    <property type="entry name" value="ZINC_FINGER_C2H2_1"/>
    <property type="match status" value="3"/>
</dbReference>
<dbReference type="GeneID" id="39575707"/>
<evidence type="ECO:0000313" key="11">
    <source>
        <dbReference type="EMBL" id="ROT37725.1"/>
    </source>
</evidence>
<accession>A0A3N2PT76</accession>
<feature type="region of interest" description="Disordered" evidence="9">
    <location>
        <begin position="335"/>
        <end position="355"/>
    </location>
</feature>
<evidence type="ECO:0000256" key="6">
    <source>
        <dbReference type="ARBA" id="ARBA00023163"/>
    </source>
</evidence>
<keyword evidence="4" id="KW-0862">Zinc</keyword>
<dbReference type="EMBL" id="ML119057">
    <property type="protein sequence ID" value="ROT37725.1"/>
    <property type="molecule type" value="Genomic_DNA"/>
</dbReference>
<keyword evidence="5" id="KW-0805">Transcription regulation</keyword>
<evidence type="ECO:0000256" key="9">
    <source>
        <dbReference type="SAM" id="MobiDB-lite"/>
    </source>
</evidence>
<evidence type="ECO:0000256" key="1">
    <source>
        <dbReference type="ARBA" id="ARBA00004123"/>
    </source>
</evidence>
<feature type="compositionally biased region" description="Acidic residues" evidence="9">
    <location>
        <begin position="444"/>
        <end position="455"/>
    </location>
</feature>
<dbReference type="GO" id="GO:0008270">
    <property type="term" value="F:zinc ion binding"/>
    <property type="evidence" value="ECO:0007669"/>
    <property type="project" value="UniProtKB-KW"/>
</dbReference>
<evidence type="ECO:0000256" key="2">
    <source>
        <dbReference type="ARBA" id="ARBA00022723"/>
    </source>
</evidence>
<sequence>MDFYFKSCNRPPSAMEPPGVQRPPSNNFDAPVHNWPPAYNLFNFYQAPPDADPWVPKGVIPERHHGREKPGAIASREAGPSLSGWRSAAPSECDTMPLVPAPSDSGYETRESLSLFEGMDRSQDTQSITGQMVDYHPFAGLSSDSLSRDMNMNLHANSWPHPAGSAGLDCQSVAPRNELICLVCRKTVKTKSQLAKHHQRHSKPHKCDVPGCPRQEGFSTLNDLDRHKRSLHPDLATAGPRYRCHLDQCQNKDKLWPRADNFRSHLKRVHAIVLSPDEDLIGFVVPSASCTPIVLPLNQSNLEGVGSAMESSYLESTTLLNPTLSLDPRSQNLAMSHVSSQEAGPWADSQPPQLAPTVTVSDISRPVYVNQDKPQSVSGPVSELPDMALCASFGSSPPRAPGTGYVVSARAAECYTSSQYGGEGDGITSGHMFISEPKEKENVETTEGDDESQDDDSQHQSPAGSNQCDPVDQENSGSAVFERCTTLSNPAPPATTRRAGTETPSEMDMDDRALWALLQKVPKRLLEKFVQESGAHPVRDSPASTAPAKASLPTCSTCHKTFARQCELRKHQRRHDKPYGCTFPNCHKKFGSKNDWKRHENSQHYQHEVWGCNEQSATSPDTRCGKVFPRRALLRQHLQTSHCAAAGGPLAEKELDECRVDQNGEPRFWCGFCSQMVDTNQQGLHSWAERFNHIDDHISGRNDLAKKTMAEWKSIEPDMDALDVALLSPPLMRPVERSYGDATPVQAEEELPQSYPKTPGKRKPHDDEGAEEFQPKRTRREGNLMWTCVSSQPQPHYWGSDSCLHWGINSAIARWNTTRNSTLFACLRTDASIDGAVTVPWSKSSTGTDSRGTFLRMDDMTLGNVKGLA</sequence>
<dbReference type="SUPFAM" id="SSF57667">
    <property type="entry name" value="beta-beta-alpha zinc fingers"/>
    <property type="match status" value="1"/>
</dbReference>
<keyword evidence="3 8" id="KW-0863">Zinc-finger</keyword>
<feature type="domain" description="C2H2-type" evidence="10">
    <location>
        <begin position="579"/>
        <end position="609"/>
    </location>
</feature>
<dbReference type="PANTHER" id="PTHR46179">
    <property type="entry name" value="ZINC FINGER PROTEIN"/>
    <property type="match status" value="1"/>
</dbReference>
<evidence type="ECO:0000259" key="10">
    <source>
        <dbReference type="PROSITE" id="PS50157"/>
    </source>
</evidence>
<dbReference type="STRING" id="1314773.A0A3N2PT76"/>
<evidence type="ECO:0000256" key="7">
    <source>
        <dbReference type="ARBA" id="ARBA00023242"/>
    </source>
</evidence>
<name>A0A3N2PT76_SODAK</name>
<keyword evidence="7" id="KW-0539">Nucleus</keyword>
<dbReference type="InterPro" id="IPR051061">
    <property type="entry name" value="Zinc_finger_trans_reg"/>
</dbReference>
<feature type="region of interest" description="Disordered" evidence="9">
    <location>
        <begin position="1"/>
        <end position="23"/>
    </location>
</feature>
<evidence type="ECO:0000313" key="12">
    <source>
        <dbReference type="Proteomes" id="UP000272025"/>
    </source>
</evidence>
<comment type="subcellular location">
    <subcellularLocation>
        <location evidence="1">Nucleus</location>
    </subcellularLocation>
</comment>
<reference evidence="11 12" key="1">
    <citation type="journal article" date="2018" name="Mol. Ecol.">
        <title>The obligate alkalophilic soda-lake fungus Sodiomyces alkalinus has shifted to a protein diet.</title>
        <authorList>
            <person name="Grum-Grzhimaylo A.A."/>
            <person name="Falkoski D.L."/>
            <person name="van den Heuvel J."/>
            <person name="Valero-Jimenez C.A."/>
            <person name="Min B."/>
            <person name="Choi I.G."/>
            <person name="Lipzen A."/>
            <person name="Daum C.G."/>
            <person name="Aanen D.K."/>
            <person name="Tsang A."/>
            <person name="Henrissat B."/>
            <person name="Bilanenko E.N."/>
            <person name="de Vries R.P."/>
            <person name="van Kan J.A.L."/>
            <person name="Grigoriev I.V."/>
            <person name="Debets A.J.M."/>
        </authorList>
    </citation>
    <scope>NUCLEOTIDE SEQUENCE [LARGE SCALE GENOMIC DNA]</scope>
    <source>
        <strain evidence="11 12">F11</strain>
    </source>
</reference>
<dbReference type="Proteomes" id="UP000272025">
    <property type="component" value="Unassembled WGS sequence"/>
</dbReference>
<evidence type="ECO:0000256" key="8">
    <source>
        <dbReference type="PROSITE-ProRule" id="PRU00042"/>
    </source>
</evidence>
<feature type="region of interest" description="Disordered" evidence="9">
    <location>
        <begin position="735"/>
        <end position="775"/>
    </location>
</feature>
<dbReference type="AlphaFoldDB" id="A0A3N2PT76"/>
<keyword evidence="12" id="KW-1185">Reference proteome</keyword>
<feature type="region of interest" description="Disordered" evidence="9">
    <location>
        <begin position="439"/>
        <end position="508"/>
    </location>
</feature>
<dbReference type="SMART" id="SM00355">
    <property type="entry name" value="ZnF_C2H2"/>
    <property type="match status" value="6"/>
</dbReference>
<keyword evidence="6" id="KW-0804">Transcription</keyword>
<feature type="domain" description="C2H2-type" evidence="10">
    <location>
        <begin position="553"/>
        <end position="575"/>
    </location>
</feature>
<dbReference type="InterPro" id="IPR036236">
    <property type="entry name" value="Znf_C2H2_sf"/>
</dbReference>
<keyword evidence="2" id="KW-0479">Metal-binding</keyword>
<evidence type="ECO:0000256" key="3">
    <source>
        <dbReference type="ARBA" id="ARBA00022771"/>
    </source>
</evidence>
<evidence type="ECO:0000256" key="5">
    <source>
        <dbReference type="ARBA" id="ARBA00023015"/>
    </source>
</evidence>
<dbReference type="PANTHER" id="PTHR46179:SF13">
    <property type="entry name" value="C2H2-TYPE DOMAIN-CONTAINING PROTEIN"/>
    <property type="match status" value="1"/>
</dbReference>
<dbReference type="Gene3D" id="3.30.160.60">
    <property type="entry name" value="Classic Zinc Finger"/>
    <property type="match status" value="2"/>
</dbReference>
<dbReference type="GO" id="GO:0005634">
    <property type="term" value="C:nucleus"/>
    <property type="evidence" value="ECO:0007669"/>
    <property type="project" value="UniProtKB-SubCell"/>
</dbReference>
<dbReference type="PROSITE" id="PS50157">
    <property type="entry name" value="ZINC_FINGER_C2H2_2"/>
    <property type="match status" value="3"/>
</dbReference>
<dbReference type="RefSeq" id="XP_028465531.1">
    <property type="nucleotide sequence ID" value="XM_028607229.1"/>
</dbReference>
<feature type="region of interest" description="Disordered" evidence="9">
    <location>
        <begin position="64"/>
        <end position="91"/>
    </location>
</feature>
<feature type="domain" description="C2H2-type" evidence="10">
    <location>
        <begin position="179"/>
        <end position="206"/>
    </location>
</feature>
<dbReference type="GO" id="GO:0006357">
    <property type="term" value="P:regulation of transcription by RNA polymerase II"/>
    <property type="evidence" value="ECO:0007669"/>
    <property type="project" value="TreeGrafter"/>
</dbReference>
<feature type="compositionally biased region" description="Polar residues" evidence="9">
    <location>
        <begin position="462"/>
        <end position="478"/>
    </location>
</feature>
<organism evidence="11 12">
    <name type="scientific">Sodiomyces alkalinus (strain CBS 110278 / VKM F-3762 / F11)</name>
    <name type="common">Alkaliphilic filamentous fungus</name>
    <dbReference type="NCBI Taxonomy" id="1314773"/>
    <lineage>
        <taxon>Eukaryota</taxon>
        <taxon>Fungi</taxon>
        <taxon>Dikarya</taxon>
        <taxon>Ascomycota</taxon>
        <taxon>Pezizomycotina</taxon>
        <taxon>Sordariomycetes</taxon>
        <taxon>Hypocreomycetidae</taxon>
        <taxon>Glomerellales</taxon>
        <taxon>Plectosphaerellaceae</taxon>
        <taxon>Sodiomyces</taxon>
    </lineage>
</organism>
<protein>
    <recommendedName>
        <fullName evidence="10">C2H2-type domain-containing protein</fullName>
    </recommendedName>
</protein>